<dbReference type="InterPro" id="IPR002545">
    <property type="entry name" value="CheW-lke_dom"/>
</dbReference>
<dbReference type="InterPro" id="IPR039315">
    <property type="entry name" value="CheW"/>
</dbReference>
<organism evidence="2 3">
    <name type="scientific">Salicibibacter cibi</name>
    <dbReference type="NCBI Taxonomy" id="2743001"/>
    <lineage>
        <taxon>Bacteria</taxon>
        <taxon>Bacillati</taxon>
        <taxon>Bacillota</taxon>
        <taxon>Bacilli</taxon>
        <taxon>Bacillales</taxon>
        <taxon>Bacillaceae</taxon>
        <taxon>Salicibibacter</taxon>
    </lineage>
</organism>
<proteinExistence type="predicted"/>
<gene>
    <name evidence="2" type="ORF">HUG20_14185</name>
</gene>
<protein>
    <submittedName>
        <fullName evidence="2">Chemotaxis protein CheW</fullName>
    </submittedName>
</protein>
<dbReference type="PANTHER" id="PTHR22617:SF23">
    <property type="entry name" value="CHEMOTAXIS PROTEIN CHEW"/>
    <property type="match status" value="1"/>
</dbReference>
<dbReference type="Gene3D" id="2.40.50.180">
    <property type="entry name" value="CheA-289, Domain 4"/>
    <property type="match status" value="1"/>
</dbReference>
<dbReference type="Proteomes" id="UP000595349">
    <property type="component" value="Chromosome"/>
</dbReference>
<dbReference type="GO" id="GO:0006935">
    <property type="term" value="P:chemotaxis"/>
    <property type="evidence" value="ECO:0007669"/>
    <property type="project" value="InterPro"/>
</dbReference>
<dbReference type="Gene3D" id="2.30.30.40">
    <property type="entry name" value="SH3 Domains"/>
    <property type="match status" value="1"/>
</dbReference>
<dbReference type="SUPFAM" id="SSF50341">
    <property type="entry name" value="CheW-like"/>
    <property type="match status" value="1"/>
</dbReference>
<dbReference type="GO" id="GO:0005829">
    <property type="term" value="C:cytosol"/>
    <property type="evidence" value="ECO:0007669"/>
    <property type="project" value="TreeGrafter"/>
</dbReference>
<dbReference type="EMBL" id="CP054706">
    <property type="protein sequence ID" value="QQK80927.1"/>
    <property type="molecule type" value="Genomic_DNA"/>
</dbReference>
<dbReference type="InterPro" id="IPR036061">
    <property type="entry name" value="CheW-like_dom_sf"/>
</dbReference>
<feature type="domain" description="CheW-like" evidence="1">
    <location>
        <begin position="12"/>
        <end position="150"/>
    </location>
</feature>
<accession>A0A7T7CG78</accession>
<evidence type="ECO:0000259" key="1">
    <source>
        <dbReference type="PROSITE" id="PS50851"/>
    </source>
</evidence>
<sequence length="150" mass="16897">MGVRKVITDTAQWKIVIFELQGEEYGIEVSRVQSIERMLPLTRVPGAPRPDIAGVMNLRGKITPVIDLRLCLGVEAPPYDRQTRILVVVGNDGVIGLIVDRANDLVDITEREIEEIPTAHEDETYGFFQGVVKKDDRMITLLETDQVLQR</sequence>
<reference evidence="2 3" key="1">
    <citation type="submission" date="2020-06" db="EMBL/GenBank/DDBJ databases">
        <title>Genomic analysis of Salicibibacter sp. NKC21-4.</title>
        <authorList>
            <person name="Oh Y.J."/>
        </authorList>
    </citation>
    <scope>NUCLEOTIDE SEQUENCE [LARGE SCALE GENOMIC DNA]</scope>
    <source>
        <strain evidence="2 3">NKC21-4</strain>
    </source>
</reference>
<dbReference type="PROSITE" id="PS50851">
    <property type="entry name" value="CHEW"/>
    <property type="match status" value="1"/>
</dbReference>
<dbReference type="PANTHER" id="PTHR22617">
    <property type="entry name" value="CHEMOTAXIS SENSOR HISTIDINE KINASE-RELATED"/>
    <property type="match status" value="1"/>
</dbReference>
<name>A0A7T7CG78_9BACI</name>
<dbReference type="SMART" id="SM00260">
    <property type="entry name" value="CheW"/>
    <property type="match status" value="1"/>
</dbReference>
<dbReference type="GO" id="GO:0007165">
    <property type="term" value="P:signal transduction"/>
    <property type="evidence" value="ECO:0007669"/>
    <property type="project" value="InterPro"/>
</dbReference>
<keyword evidence="3" id="KW-1185">Reference proteome</keyword>
<dbReference type="AlphaFoldDB" id="A0A7T7CG78"/>
<evidence type="ECO:0000313" key="3">
    <source>
        <dbReference type="Proteomes" id="UP000595349"/>
    </source>
</evidence>
<dbReference type="KEGG" id="scib:HUG20_14185"/>
<dbReference type="Pfam" id="PF01584">
    <property type="entry name" value="CheW"/>
    <property type="match status" value="1"/>
</dbReference>
<evidence type="ECO:0000313" key="2">
    <source>
        <dbReference type="EMBL" id="QQK80927.1"/>
    </source>
</evidence>